<evidence type="ECO:0000313" key="27">
    <source>
        <dbReference type="Proteomes" id="UP000241885"/>
    </source>
</evidence>
<dbReference type="InterPro" id="IPR003660">
    <property type="entry name" value="HAMP_dom"/>
</dbReference>
<proteinExistence type="predicted"/>
<keyword evidence="6" id="KW-0004">4Fe-4S</keyword>
<feature type="domain" description="HAMP" evidence="25">
    <location>
        <begin position="209"/>
        <end position="261"/>
    </location>
</feature>
<keyword evidence="14 22" id="KW-0418">Kinase</keyword>
<dbReference type="GO" id="GO:0005886">
    <property type="term" value="C:plasma membrane"/>
    <property type="evidence" value="ECO:0007669"/>
    <property type="project" value="UniProtKB-SubCell"/>
</dbReference>
<keyword evidence="8 22" id="KW-0997">Cell inner membrane</keyword>
<dbReference type="EMBL" id="CP028339">
    <property type="protein sequence ID" value="AVR88640.1"/>
    <property type="molecule type" value="Genomic_DNA"/>
</dbReference>
<evidence type="ECO:0000256" key="6">
    <source>
        <dbReference type="ARBA" id="ARBA00022485"/>
    </source>
</evidence>
<feature type="transmembrane region" description="Helical" evidence="23">
    <location>
        <begin position="190"/>
        <end position="216"/>
    </location>
</feature>
<keyword evidence="16 23" id="KW-1133">Transmembrane helix</keyword>
<dbReference type="CDD" id="cd16917">
    <property type="entry name" value="HATPase_UhpB-NarQ-NarX-like"/>
    <property type="match status" value="1"/>
</dbReference>
<dbReference type="InterPro" id="IPR029016">
    <property type="entry name" value="GAF-like_dom_sf"/>
</dbReference>
<dbReference type="Gene3D" id="3.30.450.40">
    <property type="match status" value="1"/>
</dbReference>
<evidence type="ECO:0000256" key="21">
    <source>
        <dbReference type="ARBA" id="ARBA00024827"/>
    </source>
</evidence>
<protein>
    <recommendedName>
        <fullName evidence="22">Sensor protein</fullName>
        <ecNumber evidence="22">2.7.13.3</ecNumber>
    </recommendedName>
</protein>
<evidence type="ECO:0000256" key="19">
    <source>
        <dbReference type="ARBA" id="ARBA00023014"/>
    </source>
</evidence>
<evidence type="ECO:0000256" key="23">
    <source>
        <dbReference type="SAM" id="Phobius"/>
    </source>
</evidence>
<evidence type="ECO:0000256" key="20">
    <source>
        <dbReference type="ARBA" id="ARBA00023136"/>
    </source>
</evidence>
<comment type="subcellular location">
    <subcellularLocation>
        <location evidence="3">Cell inner membrane</location>
        <topology evidence="3">Multi-pass membrane protein</topology>
    </subcellularLocation>
    <subcellularLocation>
        <location evidence="4">Cytoplasm</location>
    </subcellularLocation>
</comment>
<evidence type="ECO:0000259" key="25">
    <source>
        <dbReference type="PROSITE" id="PS50885"/>
    </source>
</evidence>
<dbReference type="Pfam" id="PF13185">
    <property type="entry name" value="GAF_2"/>
    <property type="match status" value="1"/>
</dbReference>
<evidence type="ECO:0000256" key="11">
    <source>
        <dbReference type="ARBA" id="ARBA00022692"/>
    </source>
</evidence>
<dbReference type="GO" id="GO:0005524">
    <property type="term" value="F:ATP binding"/>
    <property type="evidence" value="ECO:0007669"/>
    <property type="project" value="UniProtKB-UniRule"/>
</dbReference>
<dbReference type="InterPro" id="IPR050482">
    <property type="entry name" value="Sensor_HK_TwoCompSys"/>
</dbReference>
<dbReference type="Pfam" id="PF07730">
    <property type="entry name" value="HisKA_3"/>
    <property type="match status" value="1"/>
</dbReference>
<evidence type="ECO:0000256" key="5">
    <source>
        <dbReference type="ARBA" id="ARBA00022475"/>
    </source>
</evidence>
<evidence type="ECO:0000256" key="2">
    <source>
        <dbReference type="ARBA" id="ARBA00001966"/>
    </source>
</evidence>
<dbReference type="InterPro" id="IPR042295">
    <property type="entry name" value="NarX-like_N_sf"/>
</dbReference>
<dbReference type="GO" id="GO:0051539">
    <property type="term" value="F:4 iron, 4 sulfur cluster binding"/>
    <property type="evidence" value="ECO:0007669"/>
    <property type="project" value="UniProtKB-KW"/>
</dbReference>
<keyword evidence="10 22" id="KW-0808">Transferase</keyword>
<dbReference type="GO" id="GO:0000155">
    <property type="term" value="F:phosphorelay sensor kinase activity"/>
    <property type="evidence" value="ECO:0007669"/>
    <property type="project" value="UniProtKB-UniRule"/>
</dbReference>
<dbReference type="Pfam" id="PF02518">
    <property type="entry name" value="HATPase_c"/>
    <property type="match status" value="1"/>
</dbReference>
<reference evidence="26 27" key="1">
    <citation type="submission" date="2018-03" db="EMBL/GenBank/DDBJ databases">
        <title>Complete genome sequence of Thauera aromatica, a model organism for studying aromatic compound degradation under denitrifying conditions.</title>
        <authorList>
            <person name="Lo H.-Y."/>
            <person name="Goris T."/>
            <person name="Boll M."/>
            <person name="Mueller J.A."/>
        </authorList>
    </citation>
    <scope>NUCLEOTIDE SEQUENCE [LARGE SCALE GENOMIC DNA]</scope>
    <source>
        <strain evidence="26 27">K172</strain>
    </source>
</reference>
<evidence type="ECO:0000256" key="22">
    <source>
        <dbReference type="PIRNR" id="PIRNR003167"/>
    </source>
</evidence>
<evidence type="ECO:0000256" key="4">
    <source>
        <dbReference type="ARBA" id="ARBA00004496"/>
    </source>
</evidence>
<evidence type="ECO:0000313" key="26">
    <source>
        <dbReference type="EMBL" id="AVR88640.1"/>
    </source>
</evidence>
<dbReference type="SUPFAM" id="SSF55874">
    <property type="entry name" value="ATPase domain of HSP90 chaperone/DNA topoisomerase II/histidine kinase"/>
    <property type="match status" value="1"/>
</dbReference>
<keyword evidence="5 22" id="KW-1003">Cell membrane</keyword>
<feature type="domain" description="Histidine kinase" evidence="24">
    <location>
        <begin position="457"/>
        <end position="652"/>
    </location>
</feature>
<gene>
    <name evidence="26" type="ORF">Tharo_1731</name>
</gene>
<dbReference type="GO" id="GO:0046983">
    <property type="term" value="F:protein dimerization activity"/>
    <property type="evidence" value="ECO:0007669"/>
    <property type="project" value="UniProtKB-UniRule"/>
</dbReference>
<keyword evidence="17" id="KW-0408">Iron</keyword>
<name>A0A2R4BMX2_THAAR</name>
<dbReference type="Gene3D" id="6.10.340.10">
    <property type="match status" value="1"/>
</dbReference>
<keyword evidence="13 22" id="KW-0547">Nucleotide-binding</keyword>
<feature type="transmembrane region" description="Helical" evidence="23">
    <location>
        <begin position="20"/>
        <end position="41"/>
    </location>
</feature>
<keyword evidence="11 23" id="KW-0812">Transmembrane</keyword>
<comment type="catalytic activity">
    <reaction evidence="1 22">
        <text>ATP + protein L-histidine = ADP + protein N-phospho-L-histidine.</text>
        <dbReference type="EC" id="2.7.13.3"/>
    </reaction>
</comment>
<keyword evidence="20 22" id="KW-0472">Membrane</keyword>
<dbReference type="Pfam" id="PF13675">
    <property type="entry name" value="PilJ"/>
    <property type="match status" value="1"/>
</dbReference>
<dbReference type="Gene3D" id="1.20.5.1930">
    <property type="match status" value="1"/>
</dbReference>
<dbReference type="CDD" id="cd06225">
    <property type="entry name" value="HAMP"/>
    <property type="match status" value="1"/>
</dbReference>
<accession>A0A2R4BMX2</accession>
<dbReference type="InterPro" id="IPR029095">
    <property type="entry name" value="NarX-like_N"/>
</dbReference>
<evidence type="ECO:0000256" key="18">
    <source>
        <dbReference type="ARBA" id="ARBA00023012"/>
    </source>
</evidence>
<dbReference type="KEGG" id="tak:Tharo_1731"/>
<keyword evidence="12" id="KW-0479">Metal-binding</keyword>
<keyword evidence="9" id="KW-0597">Phosphoprotein</keyword>
<evidence type="ECO:0000256" key="14">
    <source>
        <dbReference type="ARBA" id="ARBA00022777"/>
    </source>
</evidence>
<evidence type="ECO:0000256" key="8">
    <source>
        <dbReference type="ARBA" id="ARBA00022519"/>
    </source>
</evidence>
<evidence type="ECO:0000256" key="15">
    <source>
        <dbReference type="ARBA" id="ARBA00022840"/>
    </source>
</evidence>
<keyword evidence="19" id="KW-0411">Iron-sulfur</keyword>
<evidence type="ECO:0000256" key="7">
    <source>
        <dbReference type="ARBA" id="ARBA00022490"/>
    </source>
</evidence>
<evidence type="ECO:0000256" key="17">
    <source>
        <dbReference type="ARBA" id="ARBA00023004"/>
    </source>
</evidence>
<dbReference type="Gene3D" id="1.20.120.960">
    <property type="entry name" value="Histidine kinase NarX, sensor domain"/>
    <property type="match status" value="1"/>
</dbReference>
<evidence type="ECO:0000256" key="13">
    <source>
        <dbReference type="ARBA" id="ARBA00022741"/>
    </source>
</evidence>
<comment type="cofactor">
    <cofactor evidence="2">
        <name>[4Fe-4S] cluster</name>
        <dbReference type="ChEBI" id="CHEBI:49883"/>
    </cofactor>
</comment>
<dbReference type="InterPro" id="IPR036890">
    <property type="entry name" value="HATPase_C_sf"/>
</dbReference>
<dbReference type="SUPFAM" id="SSF158472">
    <property type="entry name" value="HAMP domain-like"/>
    <property type="match status" value="1"/>
</dbReference>
<keyword evidence="15 22" id="KW-0067">ATP-binding</keyword>
<dbReference type="PROSITE" id="PS50885">
    <property type="entry name" value="HAMP"/>
    <property type="match status" value="1"/>
</dbReference>
<dbReference type="InterPro" id="IPR003018">
    <property type="entry name" value="GAF"/>
</dbReference>
<dbReference type="AlphaFoldDB" id="A0A2R4BMX2"/>
<dbReference type="PRINTS" id="PR00344">
    <property type="entry name" value="BCTRLSENSOR"/>
</dbReference>
<dbReference type="PROSITE" id="PS50109">
    <property type="entry name" value="HIS_KIN"/>
    <property type="match status" value="1"/>
</dbReference>
<evidence type="ECO:0000256" key="3">
    <source>
        <dbReference type="ARBA" id="ARBA00004429"/>
    </source>
</evidence>
<dbReference type="PANTHER" id="PTHR24421:SF10">
    <property type="entry name" value="NITRATE_NITRITE SENSOR PROTEIN NARQ"/>
    <property type="match status" value="1"/>
</dbReference>
<comment type="function">
    <text evidence="21">Member of the two-component regulatory system NreB/NreC involved in the control of dissimilatory nitrate/nitrite reduction in response to oxygen. NreB functions as a direct oxygen sensor histidine kinase which is autophosphorylated, in the absence of oxygen, probably at the conserved histidine residue, and transfers its phosphate group probably to a conserved aspartate residue of NreC. NreB/NreC activates the expression of the nitrate (narGHJI) and nitrite (nir) reductase operons, as well as the putative nitrate transporter gene narT.</text>
</comment>
<evidence type="ECO:0000256" key="16">
    <source>
        <dbReference type="ARBA" id="ARBA00022989"/>
    </source>
</evidence>
<dbReference type="SUPFAM" id="SSF55781">
    <property type="entry name" value="GAF domain-like"/>
    <property type="match status" value="1"/>
</dbReference>
<dbReference type="InterPro" id="IPR005467">
    <property type="entry name" value="His_kinase_dom"/>
</dbReference>
<evidence type="ECO:0000256" key="9">
    <source>
        <dbReference type="ARBA" id="ARBA00022553"/>
    </source>
</evidence>
<dbReference type="InterPro" id="IPR011712">
    <property type="entry name" value="Sig_transdc_His_kin_sub3_dim/P"/>
</dbReference>
<dbReference type="SMART" id="SM00304">
    <property type="entry name" value="HAMP"/>
    <property type="match status" value="1"/>
</dbReference>
<dbReference type="EC" id="2.7.13.3" evidence="22"/>
<keyword evidence="27" id="KW-1185">Reference proteome</keyword>
<dbReference type="SMART" id="SM00065">
    <property type="entry name" value="GAF"/>
    <property type="match status" value="1"/>
</dbReference>
<keyword evidence="7" id="KW-0963">Cytoplasm</keyword>
<dbReference type="PANTHER" id="PTHR24421">
    <property type="entry name" value="NITRATE/NITRITE SENSOR PROTEIN NARX-RELATED"/>
    <property type="match status" value="1"/>
</dbReference>
<dbReference type="GO" id="GO:0005737">
    <property type="term" value="C:cytoplasm"/>
    <property type="evidence" value="ECO:0007669"/>
    <property type="project" value="UniProtKB-SubCell"/>
</dbReference>
<keyword evidence="18 22" id="KW-0902">Two-component regulatory system</keyword>
<evidence type="ECO:0000256" key="1">
    <source>
        <dbReference type="ARBA" id="ARBA00000085"/>
    </source>
</evidence>
<dbReference type="RefSeq" id="WP_245880862.1">
    <property type="nucleotide sequence ID" value="NZ_CP028339.1"/>
</dbReference>
<dbReference type="Pfam" id="PF00672">
    <property type="entry name" value="HAMP"/>
    <property type="match status" value="1"/>
</dbReference>
<dbReference type="InterPro" id="IPR003594">
    <property type="entry name" value="HATPase_dom"/>
</dbReference>
<dbReference type="Proteomes" id="UP000241885">
    <property type="component" value="Chromosome"/>
</dbReference>
<dbReference type="SMART" id="SM00387">
    <property type="entry name" value="HATPase_c"/>
    <property type="match status" value="1"/>
</dbReference>
<organism evidence="26 27">
    <name type="scientific">Thauera aromatica K172</name>
    <dbReference type="NCBI Taxonomy" id="44139"/>
    <lineage>
        <taxon>Bacteria</taxon>
        <taxon>Pseudomonadati</taxon>
        <taxon>Pseudomonadota</taxon>
        <taxon>Betaproteobacteria</taxon>
        <taxon>Rhodocyclales</taxon>
        <taxon>Zoogloeaceae</taxon>
        <taxon>Thauera</taxon>
    </lineage>
</organism>
<dbReference type="InterPro" id="IPR004358">
    <property type="entry name" value="Sig_transdc_His_kin-like_C"/>
</dbReference>
<dbReference type="GO" id="GO:0046872">
    <property type="term" value="F:metal ion binding"/>
    <property type="evidence" value="ECO:0007669"/>
    <property type="project" value="UniProtKB-KW"/>
</dbReference>
<evidence type="ECO:0000259" key="24">
    <source>
        <dbReference type="PROSITE" id="PS50109"/>
    </source>
</evidence>
<evidence type="ECO:0000256" key="12">
    <source>
        <dbReference type="ARBA" id="ARBA00022723"/>
    </source>
</evidence>
<dbReference type="Gene3D" id="3.30.565.10">
    <property type="entry name" value="Histidine kinase-like ATPase, C-terminal domain"/>
    <property type="match status" value="1"/>
</dbReference>
<dbReference type="PIRSF" id="PIRSF003167">
    <property type="entry name" value="STHK_NarX/NarQ"/>
    <property type="match status" value="1"/>
</dbReference>
<sequence length="657" mass="72637">MNSTQSTLMLLRGSGLSVKITAILLGFFLAALTAIGLTLFISWHLEGAAAAINDAGSLRMRMYRLAHHLARADELGQVPSATFASDLRRRADEFENVLANLRAGDPTRPLFLPRDDGIPEDVERLYEDWRTRLRPILEAIVTTPTPAMLHARALDFDAQVVAAVATIDDIVLRMEHSYGRNTNILRASQVGLVVLAVIGTFVLLRFFFLTVIRPLYELQVGVKRMEKEDFDARVPVLANDEFGELSAGFNQMAAHLQDLYATLEERVDAKTRSLESRNRELRILYDIVGFLREPNDVDSLCRGFLERVQKTMGATAGSARLLDLESRNLCMIVHDGLADDFLDREEVLACGECACGEVVLGGRSLALDVREGSLDLTRDACARAGFQTVSATSITANKRPLGVFNLFFATPTSISEQDSQLLETLGQQLGIAIENQRLHARERELAVSEERNLLARELHDSIAQGLAFLNLQVQMLERALAENKEQDVRNTVDMLRRGIQESYEDVRELLVHFRTRVEQQDLDAAIAAALRRLAEQTGVATDLEVQGDGAPLDPEAETQVLYIVQEALSNVRKHANASSVSVSLRRGRHGLSVTVRDDGVGFVEGRVADDGGEAHIGLQIMRERALRIGGHFAVRSSPGRGTELRLQLPRTNHKVAA</sequence>
<evidence type="ECO:0000256" key="10">
    <source>
        <dbReference type="ARBA" id="ARBA00022679"/>
    </source>
</evidence>
<dbReference type="InterPro" id="IPR016380">
    <property type="entry name" value="Sig_transdc_His_kin_NarX/NarQ"/>
</dbReference>